<evidence type="ECO:0000256" key="5">
    <source>
        <dbReference type="ARBA" id="ARBA00022909"/>
    </source>
</evidence>
<dbReference type="Gene3D" id="3.30.1130.10">
    <property type="match status" value="1"/>
</dbReference>
<dbReference type="InterPro" id="IPR006156">
    <property type="entry name" value="Dihydroneopterin_aldolase"/>
</dbReference>
<evidence type="ECO:0000259" key="8">
    <source>
        <dbReference type="SMART" id="SM00905"/>
    </source>
</evidence>
<dbReference type="PANTHER" id="PTHR42844:SF1">
    <property type="entry name" value="DIHYDRONEOPTERIN ALDOLASE 1-RELATED"/>
    <property type="match status" value="1"/>
</dbReference>
<comment type="similarity">
    <text evidence="3">Belongs to the DHNA family.</text>
</comment>
<dbReference type="SUPFAM" id="SSF55620">
    <property type="entry name" value="Tetrahydrobiopterin biosynthesis enzymes-like"/>
    <property type="match status" value="1"/>
</dbReference>
<keyword evidence="6" id="KW-0456">Lyase</keyword>
<protein>
    <recommendedName>
        <fullName evidence="4">dihydroneopterin aldolase</fullName>
        <ecNumber evidence="4">4.1.2.25</ecNumber>
    </recommendedName>
    <alternativeName>
        <fullName evidence="7">7,8-dihydroneopterin aldolase</fullName>
    </alternativeName>
</protein>
<name>A0AAV1I1J8_9CHLO</name>
<feature type="domain" description="Dihydroneopterin aldolase/epimerase" evidence="8">
    <location>
        <begin position="2"/>
        <end position="95"/>
    </location>
</feature>
<comment type="catalytic activity">
    <reaction evidence="1">
        <text>7,8-dihydroneopterin = 6-hydroxymethyl-7,8-dihydropterin + glycolaldehyde</text>
        <dbReference type="Rhea" id="RHEA:10540"/>
        <dbReference type="ChEBI" id="CHEBI:17001"/>
        <dbReference type="ChEBI" id="CHEBI:17071"/>
        <dbReference type="ChEBI" id="CHEBI:44841"/>
        <dbReference type="EC" id="4.1.2.25"/>
    </reaction>
</comment>
<evidence type="ECO:0000256" key="7">
    <source>
        <dbReference type="ARBA" id="ARBA00032903"/>
    </source>
</evidence>
<evidence type="ECO:0000256" key="6">
    <source>
        <dbReference type="ARBA" id="ARBA00023239"/>
    </source>
</evidence>
<dbReference type="EC" id="4.1.2.25" evidence="4"/>
<keyword evidence="10" id="KW-1185">Reference proteome</keyword>
<dbReference type="InterPro" id="IPR006157">
    <property type="entry name" value="FolB_dom"/>
</dbReference>
<dbReference type="GO" id="GO:0005737">
    <property type="term" value="C:cytoplasm"/>
    <property type="evidence" value="ECO:0007669"/>
    <property type="project" value="TreeGrafter"/>
</dbReference>
<comment type="pathway">
    <text evidence="2">Cofactor biosynthesis; tetrahydrofolate biosynthesis; 2-amino-4-hydroxy-6-hydroxymethyl-7,8-dihydropteridine diphosphate from 7,8-dihydroneopterin triphosphate: step 3/4.</text>
</comment>
<reference evidence="9 10" key="1">
    <citation type="submission" date="2023-10" db="EMBL/GenBank/DDBJ databases">
        <authorList>
            <person name="Maclean D."/>
            <person name="Macfadyen A."/>
        </authorList>
    </citation>
    <scope>NUCLEOTIDE SEQUENCE [LARGE SCALE GENOMIC DNA]</scope>
</reference>
<evidence type="ECO:0000256" key="4">
    <source>
        <dbReference type="ARBA" id="ARBA00013043"/>
    </source>
</evidence>
<evidence type="ECO:0000313" key="9">
    <source>
        <dbReference type="EMBL" id="CAK0762047.1"/>
    </source>
</evidence>
<dbReference type="PANTHER" id="PTHR42844">
    <property type="entry name" value="DIHYDRONEOPTERIN ALDOLASE 1-RELATED"/>
    <property type="match status" value="1"/>
</dbReference>
<evidence type="ECO:0000256" key="2">
    <source>
        <dbReference type="ARBA" id="ARBA00005013"/>
    </source>
</evidence>
<organism evidence="9 10">
    <name type="scientific">Coccomyxa viridis</name>
    <dbReference type="NCBI Taxonomy" id="1274662"/>
    <lineage>
        <taxon>Eukaryota</taxon>
        <taxon>Viridiplantae</taxon>
        <taxon>Chlorophyta</taxon>
        <taxon>core chlorophytes</taxon>
        <taxon>Trebouxiophyceae</taxon>
        <taxon>Trebouxiophyceae incertae sedis</taxon>
        <taxon>Coccomyxaceae</taxon>
        <taxon>Coccomyxa</taxon>
    </lineage>
</organism>
<gene>
    <name evidence="9" type="ORF">CVIRNUC_002918</name>
</gene>
<dbReference type="GO" id="GO:0004150">
    <property type="term" value="F:dihydroneopterin aldolase activity"/>
    <property type="evidence" value="ECO:0007669"/>
    <property type="project" value="UniProtKB-EC"/>
</dbReference>
<evidence type="ECO:0000256" key="3">
    <source>
        <dbReference type="ARBA" id="ARBA00005708"/>
    </source>
</evidence>
<dbReference type="Proteomes" id="UP001314263">
    <property type="component" value="Unassembled WGS sequence"/>
</dbReference>
<evidence type="ECO:0000256" key="1">
    <source>
        <dbReference type="ARBA" id="ARBA00001353"/>
    </source>
</evidence>
<dbReference type="AlphaFoldDB" id="A0AAV1I1J8"/>
<evidence type="ECO:0000313" key="10">
    <source>
        <dbReference type="Proteomes" id="UP001314263"/>
    </source>
</evidence>
<accession>A0AAV1I1J8</accession>
<keyword evidence="5" id="KW-0289">Folate biosynthesis</keyword>
<dbReference type="Pfam" id="PF02152">
    <property type="entry name" value="FolB"/>
    <property type="match status" value="1"/>
</dbReference>
<proteinExistence type="inferred from homology"/>
<dbReference type="InterPro" id="IPR043133">
    <property type="entry name" value="GTP-CH-I_C/QueF"/>
</dbReference>
<dbReference type="SMART" id="SM00905">
    <property type="entry name" value="FolB"/>
    <property type="match status" value="1"/>
</dbReference>
<comment type="caution">
    <text evidence="9">The sequence shown here is derived from an EMBL/GenBank/DDBJ whole genome shotgun (WGS) entry which is preliminary data.</text>
</comment>
<sequence>MIRQKYNVDAALYCNLVAAGSSDDVKDVPDHAAIYRYMRQVMDGPPHKHLETAAHDVIVGVLAEHPDVSGMKISIQRLYAPVGGALNSQGVMLERFRADREDV</sequence>
<dbReference type="GO" id="GO:0046656">
    <property type="term" value="P:folic acid biosynthetic process"/>
    <property type="evidence" value="ECO:0007669"/>
    <property type="project" value="UniProtKB-KW"/>
</dbReference>
<dbReference type="EMBL" id="CAUYUE010000004">
    <property type="protein sequence ID" value="CAK0762047.1"/>
    <property type="molecule type" value="Genomic_DNA"/>
</dbReference>